<keyword evidence="1" id="KW-1133">Transmembrane helix</keyword>
<name>A0ABW0VYB0_9BACL</name>
<evidence type="ECO:0000256" key="1">
    <source>
        <dbReference type="SAM" id="Phobius"/>
    </source>
</evidence>
<reference evidence="3" key="1">
    <citation type="journal article" date="2019" name="Int. J. Syst. Evol. Microbiol.">
        <title>The Global Catalogue of Microorganisms (GCM) 10K type strain sequencing project: providing services to taxonomists for standard genome sequencing and annotation.</title>
        <authorList>
            <consortium name="The Broad Institute Genomics Platform"/>
            <consortium name="The Broad Institute Genome Sequencing Center for Infectious Disease"/>
            <person name="Wu L."/>
            <person name="Ma J."/>
        </authorList>
    </citation>
    <scope>NUCLEOTIDE SEQUENCE [LARGE SCALE GENOMIC DNA]</scope>
    <source>
        <strain evidence="3">CGMCC 1.3240</strain>
    </source>
</reference>
<sequence>MHTTLGILCVFAACRWGDWRNWRLYYSTILFMIIMDLIYNFLTYRFSMWEFEISFDDRLFPNHTMISFVLDFICFPATILIYLGNYPSKKSRQFLYIAFWIGLYSLIEYISLIGWKGISQEKGTSLHDPKTGITAKPSVEE</sequence>
<protein>
    <submittedName>
        <fullName evidence="2">CBO0543 family protein</fullName>
    </submittedName>
</protein>
<evidence type="ECO:0000313" key="3">
    <source>
        <dbReference type="Proteomes" id="UP001596047"/>
    </source>
</evidence>
<evidence type="ECO:0000313" key="2">
    <source>
        <dbReference type="EMBL" id="MFC5650193.1"/>
    </source>
</evidence>
<organism evidence="2 3">
    <name type="scientific">Paenibacillus solisilvae</name>
    <dbReference type="NCBI Taxonomy" id="2486751"/>
    <lineage>
        <taxon>Bacteria</taxon>
        <taxon>Bacillati</taxon>
        <taxon>Bacillota</taxon>
        <taxon>Bacilli</taxon>
        <taxon>Bacillales</taxon>
        <taxon>Paenibacillaceae</taxon>
        <taxon>Paenibacillus</taxon>
    </lineage>
</organism>
<gene>
    <name evidence="2" type="ORF">ACFPYJ_13865</name>
</gene>
<dbReference type="Proteomes" id="UP001596047">
    <property type="component" value="Unassembled WGS sequence"/>
</dbReference>
<dbReference type="RefSeq" id="WP_379188746.1">
    <property type="nucleotide sequence ID" value="NZ_JBHSOW010000047.1"/>
</dbReference>
<feature type="transmembrane region" description="Helical" evidence="1">
    <location>
        <begin position="24"/>
        <end position="42"/>
    </location>
</feature>
<keyword evidence="1" id="KW-0472">Membrane</keyword>
<proteinExistence type="predicted"/>
<comment type="caution">
    <text evidence="2">The sequence shown here is derived from an EMBL/GenBank/DDBJ whole genome shotgun (WGS) entry which is preliminary data.</text>
</comment>
<feature type="transmembrane region" description="Helical" evidence="1">
    <location>
        <begin position="95"/>
        <end position="115"/>
    </location>
</feature>
<feature type="transmembrane region" description="Helical" evidence="1">
    <location>
        <begin position="63"/>
        <end position="83"/>
    </location>
</feature>
<dbReference type="EMBL" id="JBHSOW010000047">
    <property type="protein sequence ID" value="MFC5650193.1"/>
    <property type="molecule type" value="Genomic_DNA"/>
</dbReference>
<dbReference type="InterPro" id="IPR048147">
    <property type="entry name" value="CBO0543-like"/>
</dbReference>
<accession>A0ABW0VYB0</accession>
<dbReference type="NCBIfam" id="NF041644">
    <property type="entry name" value="CBO0543_fam"/>
    <property type="match status" value="1"/>
</dbReference>
<keyword evidence="3" id="KW-1185">Reference proteome</keyword>
<keyword evidence="1" id="KW-0812">Transmembrane</keyword>